<evidence type="ECO:0000313" key="2">
    <source>
        <dbReference type="EMBL" id="KKB96818.1"/>
    </source>
</evidence>
<sequence length="474" mass="52306">MDMNILSLIQAQSSTSTKGGLSKEAAPSSNSFDDIVKSEQHQPNSLNNPVDGNKIVANDKILNESIVVATMMPGQNFASIMELMADNQHMSIENPISDLSQQNVSNMIIASSEIQDQITLEPKRLDQDQITLEPKRLDQDPTLASMAGGNYAMPVVANIVTPQSINFEHQIDSSPKVNTIANDNSLLSNFMNSTQEGQAPVVENNLPTGVEFQQEIANVTPLNEMSNKINLAVAQSQSNDRENITDENTILPPEEAVLSPEITSQPKYYSKNEESMNHKDSNDFDKTLEVTIDDSQKPKYQEDKSSHIDDNQAGALANNNAKIQLPNQEVKLYEAQNNLITKDYDEVQVTVSSYVKDGNKINVQLHPAELGKIDIRLELSDKGNHISIIADKAQTLEMLQKDARNLEKVLNDVGVGADSSTMSFSLSHGNSEKNNDPKQTGLTKFFNDNKEIIEESTLFVKNNYISTSGIDIRI</sequence>
<dbReference type="Proteomes" id="UP000033358">
    <property type="component" value="Unassembled WGS sequence"/>
</dbReference>
<proteinExistence type="predicted"/>
<protein>
    <submittedName>
        <fullName evidence="2">Flagellar hook-length control protein FliK</fullName>
    </submittedName>
</protein>
<dbReference type="AlphaFoldDB" id="A0A0F5MPS6"/>
<dbReference type="CDD" id="cd17470">
    <property type="entry name" value="T3SS_Flik_C"/>
    <property type="match status" value="1"/>
</dbReference>
<accession>A0A0F5MPS6</accession>
<dbReference type="EMBL" id="JYHA01000021">
    <property type="protein sequence ID" value="KKB96818.1"/>
    <property type="molecule type" value="Genomic_DNA"/>
</dbReference>
<dbReference type="InterPro" id="IPR021136">
    <property type="entry name" value="Flagellar_hook_control-like_C"/>
</dbReference>
<evidence type="ECO:0000313" key="3">
    <source>
        <dbReference type="Proteomes" id="UP000033358"/>
    </source>
</evidence>
<keyword evidence="2" id="KW-0966">Cell projection</keyword>
<reference evidence="2 3" key="1">
    <citation type="submission" date="2015-02" db="EMBL/GenBank/DDBJ databases">
        <title>Single cell genomics of a rare environmental alphaproteobacterium provides unique insights into Rickettsiaceae evolution.</title>
        <authorList>
            <person name="Martijn J."/>
            <person name="Schulz F."/>
            <person name="Zaremba-Niedzwiedzka K."/>
            <person name="Viklund J."/>
            <person name="Stepanauskas R."/>
            <person name="Andersson S.G.E."/>
            <person name="Horn M."/>
            <person name="Guy L."/>
            <person name="Ettema T.J.G."/>
        </authorList>
    </citation>
    <scope>NUCLEOTIDE SEQUENCE [LARGE SCALE GENOMIC DNA]</scope>
    <source>
        <strain evidence="2 3">SCGC AAA041-L04</strain>
    </source>
</reference>
<organism evidence="2 3">
    <name type="scientific">Candidatus Arcanibacter lacustris</name>
    <dbReference type="NCBI Taxonomy" id="1607817"/>
    <lineage>
        <taxon>Bacteria</taxon>
        <taxon>Pseudomonadati</taxon>
        <taxon>Pseudomonadota</taxon>
        <taxon>Alphaproteobacteria</taxon>
        <taxon>Rickettsiales</taxon>
        <taxon>Candidatus Arcanibacter</taxon>
    </lineage>
</organism>
<comment type="caution">
    <text evidence="2">The sequence shown here is derived from an EMBL/GenBank/DDBJ whole genome shotgun (WGS) entry which is preliminary data.</text>
</comment>
<keyword evidence="2" id="KW-0969">Cilium</keyword>
<dbReference type="InterPro" id="IPR038610">
    <property type="entry name" value="FliK-like_C_sf"/>
</dbReference>
<keyword evidence="3" id="KW-1185">Reference proteome</keyword>
<dbReference type="Pfam" id="PF02120">
    <property type="entry name" value="Flg_hook"/>
    <property type="match status" value="1"/>
</dbReference>
<feature type="domain" description="Flagellar hook-length control protein-like C-terminal" evidence="1">
    <location>
        <begin position="356"/>
        <end position="423"/>
    </location>
</feature>
<name>A0A0F5MPS6_9RICK</name>
<dbReference type="Gene3D" id="3.30.750.140">
    <property type="match status" value="1"/>
</dbReference>
<evidence type="ECO:0000259" key="1">
    <source>
        <dbReference type="Pfam" id="PF02120"/>
    </source>
</evidence>
<keyword evidence="2" id="KW-0282">Flagellum</keyword>
<gene>
    <name evidence="2" type="ORF">SZ25_00092</name>
</gene>